<dbReference type="GO" id="GO:0005886">
    <property type="term" value="C:plasma membrane"/>
    <property type="evidence" value="ECO:0007669"/>
    <property type="project" value="UniProtKB-SubCell"/>
</dbReference>
<keyword evidence="6" id="KW-0472">Membrane</keyword>
<sequence length="344" mass="38516">MCGKAAELMVALVLAMPHVSFAERDIINGQEFDTLCGFFRLAQRIRTLLDEMKGTSKVDVVIQKEKISDILFGTTAGDASKMVWKPLREMDCGKDSGNPTFEAGSTLVRDIICLCERRDLQQPSKKLCYEENTKHLDSSRWGDSAAHGKTWDDLKAKCEEVHEKGIPTQAEFQKRKDKLKAGIKERTDPTRREHLYTYGGGKEYGLQTCSGTPTQYDGVCVLYPRGSEQDNASGIKWLVELERLVKEVEKITKDEGTSKHTKPSSDGEPSMDAKPNSNLKPSTEGGSPTERSDEPRENRNPDAQTTTTTETQTGLTTARPPEEQKSSAKIILQCIWVFLFWLFV</sequence>
<reference evidence="12" key="1">
    <citation type="submission" date="2016-08" db="EMBL/GenBank/DDBJ databases">
        <title>VSG repertoire of Trypanosoma brucei EATRO 1125.</title>
        <authorList>
            <person name="Cross G.A."/>
        </authorList>
    </citation>
    <scope>NUCLEOTIDE SEQUENCE</scope>
    <source>
        <strain evidence="12">EATRO 1125</strain>
    </source>
</reference>
<feature type="signal peptide" evidence="10">
    <location>
        <begin position="1"/>
        <end position="22"/>
    </location>
</feature>
<evidence type="ECO:0000256" key="10">
    <source>
        <dbReference type="SAM" id="SignalP"/>
    </source>
</evidence>
<evidence type="ECO:0000256" key="5">
    <source>
        <dbReference type="ARBA" id="ARBA00022729"/>
    </source>
</evidence>
<dbReference type="InterPro" id="IPR025932">
    <property type="entry name" value="Trypano_VSG_B_N_dom"/>
</dbReference>
<keyword evidence="4" id="KW-0336">GPI-anchor</keyword>
<comment type="subcellular location">
    <subcellularLocation>
        <location evidence="2">Cell membrane</location>
        <topology evidence="2">Lipid-anchor</topology>
        <topology evidence="2">GPI-anchor</topology>
    </subcellularLocation>
</comment>
<proteinExistence type="predicted"/>
<comment type="function">
    <text evidence="1">VSG forms a coat on the surface of the parasite. The trypanosome evades the immune response of the host by expressing a series of antigenically distinct VSGs from an estimated 1000 VSG genes.</text>
</comment>
<feature type="compositionally biased region" description="Basic and acidic residues" evidence="9">
    <location>
        <begin position="290"/>
        <end position="300"/>
    </location>
</feature>
<evidence type="ECO:0000256" key="8">
    <source>
        <dbReference type="ARBA" id="ARBA00023288"/>
    </source>
</evidence>
<evidence type="ECO:0000256" key="4">
    <source>
        <dbReference type="ARBA" id="ARBA00022622"/>
    </source>
</evidence>
<evidence type="ECO:0000313" key="12">
    <source>
        <dbReference type="EMBL" id="APD73654.1"/>
    </source>
</evidence>
<evidence type="ECO:0000256" key="6">
    <source>
        <dbReference type="ARBA" id="ARBA00023136"/>
    </source>
</evidence>
<dbReference type="EMBL" id="KX699698">
    <property type="protein sequence ID" value="APD73654.1"/>
    <property type="molecule type" value="Genomic_DNA"/>
</dbReference>
<feature type="chain" id="PRO_5012294709" evidence="10">
    <location>
        <begin position="23"/>
        <end position="344"/>
    </location>
</feature>
<dbReference type="VEuPathDB" id="TriTrypDB:Tbg972.3.1220"/>
<organism evidence="12">
    <name type="scientific">Trypanosoma brucei</name>
    <dbReference type="NCBI Taxonomy" id="5691"/>
    <lineage>
        <taxon>Eukaryota</taxon>
        <taxon>Discoba</taxon>
        <taxon>Euglenozoa</taxon>
        <taxon>Kinetoplastea</taxon>
        <taxon>Metakinetoplastina</taxon>
        <taxon>Trypanosomatida</taxon>
        <taxon>Trypanosomatidae</taxon>
        <taxon>Trypanosoma</taxon>
    </lineage>
</organism>
<evidence type="ECO:0000256" key="1">
    <source>
        <dbReference type="ARBA" id="ARBA00002523"/>
    </source>
</evidence>
<evidence type="ECO:0000256" key="7">
    <source>
        <dbReference type="ARBA" id="ARBA00023180"/>
    </source>
</evidence>
<dbReference type="VEuPathDB" id="TriTrypDB:Tb05.5K5.260"/>
<name>A0A1J0R707_9TRYP</name>
<dbReference type="AlphaFoldDB" id="A0A1J0R707"/>
<protein>
    <submittedName>
        <fullName evidence="12">Variant surface glycoprotein 1125.1450</fullName>
    </submittedName>
</protein>
<evidence type="ECO:0000256" key="2">
    <source>
        <dbReference type="ARBA" id="ARBA00004609"/>
    </source>
</evidence>
<accession>A0A1J0R707</accession>
<keyword evidence="7" id="KW-0325">Glycoprotein</keyword>
<keyword evidence="5 10" id="KW-0732">Signal</keyword>
<dbReference type="Pfam" id="PF13206">
    <property type="entry name" value="VSG_B"/>
    <property type="match status" value="1"/>
</dbReference>
<feature type="compositionally biased region" description="Low complexity" evidence="9">
    <location>
        <begin position="305"/>
        <end position="317"/>
    </location>
</feature>
<evidence type="ECO:0000256" key="3">
    <source>
        <dbReference type="ARBA" id="ARBA00022475"/>
    </source>
</evidence>
<evidence type="ECO:0000256" key="9">
    <source>
        <dbReference type="SAM" id="MobiDB-lite"/>
    </source>
</evidence>
<feature type="compositionally biased region" description="Polar residues" evidence="9">
    <location>
        <begin position="275"/>
        <end position="286"/>
    </location>
</feature>
<feature type="region of interest" description="Disordered" evidence="9">
    <location>
        <begin position="252"/>
        <end position="326"/>
    </location>
</feature>
<keyword evidence="8" id="KW-0449">Lipoprotein</keyword>
<dbReference type="VEuPathDB" id="TriTrypDB:Tb427_000200700"/>
<dbReference type="VEuPathDB" id="TriTrypDB:Tb1125.5.130"/>
<dbReference type="GO" id="GO:0098552">
    <property type="term" value="C:side of membrane"/>
    <property type="evidence" value="ECO:0007669"/>
    <property type="project" value="UniProtKB-KW"/>
</dbReference>
<evidence type="ECO:0000259" key="11">
    <source>
        <dbReference type="Pfam" id="PF13206"/>
    </source>
</evidence>
<keyword evidence="3" id="KW-1003">Cell membrane</keyword>
<feature type="domain" description="Trypanosome variant surface glycoprotein B-type N-terminal" evidence="11">
    <location>
        <begin position="64"/>
        <end position="258"/>
    </location>
</feature>